<keyword evidence="4" id="KW-1185">Reference proteome</keyword>
<feature type="transmembrane region" description="Helical" evidence="1">
    <location>
        <begin position="45"/>
        <end position="62"/>
    </location>
</feature>
<feature type="transmembrane region" description="Helical" evidence="1">
    <location>
        <begin position="93"/>
        <end position="113"/>
    </location>
</feature>
<keyword evidence="1" id="KW-1133">Transmembrane helix</keyword>
<evidence type="ECO:0000313" key="4">
    <source>
        <dbReference type="Proteomes" id="UP000244446"/>
    </source>
</evidence>
<accession>A0A2T7G6N2</accession>
<proteinExistence type="predicted"/>
<dbReference type="AlphaFoldDB" id="A0A2T7G6N2"/>
<dbReference type="Proteomes" id="UP000244446">
    <property type="component" value="Unassembled WGS sequence"/>
</dbReference>
<gene>
    <name evidence="3" type="ORF">DC366_10275</name>
</gene>
<reference evidence="3 4" key="1">
    <citation type="submission" date="2018-04" db="EMBL/GenBank/DDBJ databases">
        <title>Pelagivirga bohaiensis gen. nov., sp. nov., a bacterium isolated from the Bohai Sea.</title>
        <authorList>
            <person name="Ji X."/>
        </authorList>
    </citation>
    <scope>NUCLEOTIDE SEQUENCE [LARGE SCALE GENOMIC DNA]</scope>
    <source>
        <strain evidence="3 4">BH-SD19</strain>
    </source>
</reference>
<dbReference type="NCBIfam" id="NF037970">
    <property type="entry name" value="vanZ_1"/>
    <property type="match status" value="1"/>
</dbReference>
<name>A0A2T7G6N2_9RHOB</name>
<feature type="transmembrane region" description="Helical" evidence="1">
    <location>
        <begin position="12"/>
        <end position="33"/>
    </location>
</feature>
<dbReference type="RefSeq" id="WP_108692118.1">
    <property type="nucleotide sequence ID" value="NZ_QCYH01000005.1"/>
</dbReference>
<dbReference type="PANTHER" id="PTHR28008">
    <property type="entry name" value="DOMAIN PROTEIN, PUTATIVE (AFU_ORTHOLOGUE AFUA_3G10980)-RELATED"/>
    <property type="match status" value="1"/>
</dbReference>
<protein>
    <submittedName>
        <fullName evidence="3">VanZ family protein</fullName>
    </submittedName>
</protein>
<keyword evidence="1" id="KW-0472">Membrane</keyword>
<feature type="domain" description="VanZ-like" evidence="2">
    <location>
        <begin position="39"/>
        <end position="113"/>
    </location>
</feature>
<feature type="transmembrane region" description="Helical" evidence="1">
    <location>
        <begin position="69"/>
        <end position="87"/>
    </location>
</feature>
<evidence type="ECO:0000259" key="2">
    <source>
        <dbReference type="Pfam" id="PF04892"/>
    </source>
</evidence>
<evidence type="ECO:0000313" key="3">
    <source>
        <dbReference type="EMBL" id="PVA10036.1"/>
    </source>
</evidence>
<comment type="caution">
    <text evidence="3">The sequence shown here is derived from an EMBL/GenBank/DDBJ whole genome shotgun (WGS) entry which is preliminary data.</text>
</comment>
<organism evidence="3 4">
    <name type="scientific">Pelagivirga sediminicola</name>
    <dbReference type="NCBI Taxonomy" id="2170575"/>
    <lineage>
        <taxon>Bacteria</taxon>
        <taxon>Pseudomonadati</taxon>
        <taxon>Pseudomonadota</taxon>
        <taxon>Alphaproteobacteria</taxon>
        <taxon>Rhodobacterales</taxon>
        <taxon>Paracoccaceae</taxon>
        <taxon>Pelagivirga</taxon>
    </lineage>
</organism>
<dbReference type="InterPro" id="IPR006976">
    <property type="entry name" value="VanZ-like"/>
</dbReference>
<sequence>MTISPLARRHIPWAWGATATLALILCALTLYPAASKAGVSGLDKLYHFIGFGALALPLCLAYPRRAWAVVLGVTAFGGAIELIQPYVGRGAEWADLLADALGALSAAGLARVLSRRR</sequence>
<dbReference type="Pfam" id="PF04892">
    <property type="entry name" value="VanZ"/>
    <property type="match status" value="1"/>
</dbReference>
<dbReference type="EMBL" id="QCYH01000005">
    <property type="protein sequence ID" value="PVA10036.1"/>
    <property type="molecule type" value="Genomic_DNA"/>
</dbReference>
<dbReference type="PANTHER" id="PTHR28008:SF1">
    <property type="entry name" value="DOMAIN PROTEIN, PUTATIVE (AFU_ORTHOLOGUE AFUA_3G10980)-RELATED"/>
    <property type="match status" value="1"/>
</dbReference>
<evidence type="ECO:0000256" key="1">
    <source>
        <dbReference type="SAM" id="Phobius"/>
    </source>
</evidence>
<dbReference type="OrthoDB" id="582407at2"/>
<keyword evidence="1" id="KW-0812">Transmembrane</keyword>